<dbReference type="AlphaFoldDB" id="A0A2G5SRA7"/>
<dbReference type="Gene3D" id="3.30.420.10">
    <property type="entry name" value="Ribonuclease H-like superfamily/Ribonuclease H"/>
    <property type="match status" value="1"/>
</dbReference>
<evidence type="ECO:0000259" key="2">
    <source>
        <dbReference type="Pfam" id="PF01498"/>
    </source>
</evidence>
<evidence type="ECO:0000313" key="5">
    <source>
        <dbReference type="EMBL" id="PIC17508.1"/>
    </source>
</evidence>
<evidence type="ECO:0000313" key="6">
    <source>
        <dbReference type="Proteomes" id="UP000230233"/>
    </source>
</evidence>
<dbReference type="GO" id="GO:0015074">
    <property type="term" value="P:DNA integration"/>
    <property type="evidence" value="ECO:0007669"/>
    <property type="project" value="InterPro"/>
</dbReference>
<dbReference type="EMBL" id="PDUG01000006">
    <property type="protein sequence ID" value="PIC17508.1"/>
    <property type="molecule type" value="Genomic_DNA"/>
</dbReference>
<keyword evidence="6" id="KW-1185">Reference proteome</keyword>
<dbReference type="GO" id="GO:0003677">
    <property type="term" value="F:DNA binding"/>
    <property type="evidence" value="ECO:0007669"/>
    <property type="project" value="InterPro"/>
</dbReference>
<dbReference type="InterPro" id="IPR038717">
    <property type="entry name" value="Tc1-like_DDE_dom"/>
</dbReference>
<evidence type="ECO:0000259" key="4">
    <source>
        <dbReference type="Pfam" id="PF13358"/>
    </source>
</evidence>
<dbReference type="GO" id="GO:0005634">
    <property type="term" value="C:nucleus"/>
    <property type="evidence" value="ECO:0007669"/>
    <property type="project" value="UniProtKB-SubCell"/>
</dbReference>
<evidence type="ECO:0008006" key="7">
    <source>
        <dbReference type="Google" id="ProtNLM"/>
    </source>
</evidence>
<dbReference type="OrthoDB" id="5837857at2759"/>
<sequence length="329" mass="38331">MGRGKPLTDFEKGQITAKNAQGLSNRQIAQDLGKSLDVVNRFVKDPSHYGTKNSPGRPSLLTIRDKRQILRKASNAVTTCTKIKSDLNLSVSNETVRRVIQKSNFIKYRKMKKAPKLTSIHRQKRLEFARKNARTDWTQIIFSDEKKFNCDGPDGYNSYWHDLRKDRLRFSRRNFKGGGCMVWAAISSDRRVKLFFCTKKMDGSEYRNVLRRGLLPFFRRNRNKNYQFMQDGAPCHRARQTMKWLEDHRIPVLTWPACSPDLNIIENVWAFMARKVYEGNKSYDNVDQLKKAIIDAWLAVDQNLLDNLYRSLDGRVYELTLKGGGHIKY</sequence>
<dbReference type="PANTHER" id="PTHR23022:SF129">
    <property type="entry name" value="TRANSPOSABLE ELEMENT TC3 TRANSPOSASE"/>
    <property type="match status" value="1"/>
</dbReference>
<comment type="caution">
    <text evidence="5">The sequence shown here is derived from an EMBL/GenBank/DDBJ whole genome shotgun (WGS) entry which is preliminary data.</text>
</comment>
<dbReference type="PANTHER" id="PTHR23022">
    <property type="entry name" value="TRANSPOSABLE ELEMENT-RELATED"/>
    <property type="match status" value="1"/>
</dbReference>
<gene>
    <name evidence="5" type="primary">Cnig_chr_X.g23726</name>
    <name evidence="5" type="ORF">B9Z55_023726</name>
</gene>
<name>A0A2G5SRA7_9PELO</name>
<dbReference type="STRING" id="1611254.A0A2G5SRA7"/>
<dbReference type="SUPFAM" id="SSF46689">
    <property type="entry name" value="Homeodomain-like"/>
    <property type="match status" value="2"/>
</dbReference>
<feature type="domain" description="Tc1-like transposase DDE" evidence="4">
    <location>
        <begin position="139"/>
        <end position="290"/>
    </location>
</feature>
<organism evidence="5 6">
    <name type="scientific">Caenorhabditis nigoni</name>
    <dbReference type="NCBI Taxonomy" id="1611254"/>
    <lineage>
        <taxon>Eukaryota</taxon>
        <taxon>Metazoa</taxon>
        <taxon>Ecdysozoa</taxon>
        <taxon>Nematoda</taxon>
        <taxon>Chromadorea</taxon>
        <taxon>Rhabditida</taxon>
        <taxon>Rhabditina</taxon>
        <taxon>Rhabditomorpha</taxon>
        <taxon>Rhabditoidea</taxon>
        <taxon>Rhabditidae</taxon>
        <taxon>Peloderinae</taxon>
        <taxon>Caenorhabditis</taxon>
    </lineage>
</organism>
<dbReference type="InterPro" id="IPR036388">
    <property type="entry name" value="WH-like_DNA-bd_sf"/>
</dbReference>
<dbReference type="NCBIfam" id="NF033545">
    <property type="entry name" value="transpos_IS630"/>
    <property type="match status" value="1"/>
</dbReference>
<evidence type="ECO:0000259" key="3">
    <source>
        <dbReference type="Pfam" id="PF11427"/>
    </source>
</evidence>
<dbReference type="InterPro" id="IPR002492">
    <property type="entry name" value="Transposase_Tc1-like"/>
</dbReference>
<feature type="domain" description="Tc3 transposase DNA binding" evidence="3">
    <location>
        <begin position="3"/>
        <end position="51"/>
    </location>
</feature>
<accession>A0A2G5SRA7</accession>
<dbReference type="InterPro" id="IPR052338">
    <property type="entry name" value="Transposase_5"/>
</dbReference>
<dbReference type="InterPro" id="IPR009057">
    <property type="entry name" value="Homeodomain-like_sf"/>
</dbReference>
<dbReference type="Proteomes" id="UP000230233">
    <property type="component" value="Chromosome X"/>
</dbReference>
<dbReference type="Gene3D" id="1.10.10.60">
    <property type="entry name" value="Homeodomain-like"/>
    <property type="match status" value="1"/>
</dbReference>
<reference evidence="6" key="1">
    <citation type="submission" date="2017-10" db="EMBL/GenBank/DDBJ databases">
        <title>Rapid genome shrinkage in a self-fertile nematode reveals novel sperm competition proteins.</title>
        <authorList>
            <person name="Yin D."/>
            <person name="Schwarz E.M."/>
            <person name="Thomas C.G."/>
            <person name="Felde R.L."/>
            <person name="Korf I.F."/>
            <person name="Cutter A.D."/>
            <person name="Schartner C.M."/>
            <person name="Ralston E.J."/>
            <person name="Meyer B.J."/>
            <person name="Haag E.S."/>
        </authorList>
    </citation>
    <scope>NUCLEOTIDE SEQUENCE [LARGE SCALE GENOMIC DNA]</scope>
    <source>
        <strain evidence="6">JU1422</strain>
    </source>
</reference>
<comment type="subcellular location">
    <subcellularLocation>
        <location evidence="1">Nucleus</location>
    </subcellularLocation>
</comment>
<proteinExistence type="predicted"/>
<dbReference type="InterPro" id="IPR025898">
    <property type="entry name" value="Tc3_transposase_DNA-bd_dom"/>
</dbReference>
<feature type="domain" description="Transposase Tc1-like" evidence="2">
    <location>
        <begin position="66"/>
        <end position="132"/>
    </location>
</feature>
<dbReference type="Pfam" id="PF13358">
    <property type="entry name" value="DDE_3"/>
    <property type="match status" value="1"/>
</dbReference>
<evidence type="ECO:0000256" key="1">
    <source>
        <dbReference type="ARBA" id="ARBA00004123"/>
    </source>
</evidence>
<protein>
    <recommendedName>
        <fullName evidence="7">Tc1-like transposase DDE domain-containing protein</fullName>
    </recommendedName>
</protein>
<dbReference type="Gene3D" id="1.10.10.10">
    <property type="entry name" value="Winged helix-like DNA-binding domain superfamily/Winged helix DNA-binding domain"/>
    <property type="match status" value="1"/>
</dbReference>
<dbReference type="InterPro" id="IPR036397">
    <property type="entry name" value="RNaseH_sf"/>
</dbReference>
<dbReference type="Pfam" id="PF01498">
    <property type="entry name" value="HTH_Tnp_Tc3_2"/>
    <property type="match status" value="1"/>
</dbReference>
<dbReference type="Pfam" id="PF11427">
    <property type="entry name" value="HTH_Tnp_Tc3_1"/>
    <property type="match status" value="1"/>
</dbReference>
<dbReference type="GO" id="GO:0006313">
    <property type="term" value="P:DNA transposition"/>
    <property type="evidence" value="ECO:0007669"/>
    <property type="project" value="InterPro"/>
</dbReference>
<dbReference type="InterPro" id="IPR047655">
    <property type="entry name" value="Transpos_IS630-like"/>
</dbReference>